<protein>
    <submittedName>
        <fullName evidence="1">Uncharacterized protein</fullName>
    </submittedName>
</protein>
<evidence type="ECO:0000313" key="1">
    <source>
        <dbReference type="EMBL" id="JAH04954.1"/>
    </source>
</evidence>
<dbReference type="EMBL" id="GBXM01103623">
    <property type="protein sequence ID" value="JAH04954.1"/>
    <property type="molecule type" value="Transcribed_RNA"/>
</dbReference>
<organism evidence="1">
    <name type="scientific">Anguilla anguilla</name>
    <name type="common">European freshwater eel</name>
    <name type="synonym">Muraena anguilla</name>
    <dbReference type="NCBI Taxonomy" id="7936"/>
    <lineage>
        <taxon>Eukaryota</taxon>
        <taxon>Metazoa</taxon>
        <taxon>Chordata</taxon>
        <taxon>Craniata</taxon>
        <taxon>Vertebrata</taxon>
        <taxon>Euteleostomi</taxon>
        <taxon>Actinopterygii</taxon>
        <taxon>Neopterygii</taxon>
        <taxon>Teleostei</taxon>
        <taxon>Anguilliformes</taxon>
        <taxon>Anguillidae</taxon>
        <taxon>Anguilla</taxon>
    </lineage>
</organism>
<reference evidence="1" key="1">
    <citation type="submission" date="2014-11" db="EMBL/GenBank/DDBJ databases">
        <authorList>
            <person name="Amaro Gonzalez C."/>
        </authorList>
    </citation>
    <scope>NUCLEOTIDE SEQUENCE</scope>
</reference>
<reference evidence="1" key="2">
    <citation type="journal article" date="2015" name="Fish Shellfish Immunol.">
        <title>Early steps in the European eel (Anguilla anguilla)-Vibrio vulnificus interaction in the gills: Role of the RtxA13 toxin.</title>
        <authorList>
            <person name="Callol A."/>
            <person name="Pajuelo D."/>
            <person name="Ebbesson L."/>
            <person name="Teles M."/>
            <person name="MacKenzie S."/>
            <person name="Amaro C."/>
        </authorList>
    </citation>
    <scope>NUCLEOTIDE SEQUENCE</scope>
</reference>
<name>A0A0E9PKC0_ANGAN</name>
<proteinExistence type="predicted"/>
<sequence length="44" mass="4593">MSGRPATPGKIHHCSKCSPIGENGTHCGSLASHSLRNGFVTFPD</sequence>
<accession>A0A0E9PKC0</accession>
<dbReference type="AlphaFoldDB" id="A0A0E9PKC0"/>